<dbReference type="OrthoDB" id="8909951at2759"/>
<feature type="compositionally biased region" description="Basic and acidic residues" evidence="1">
    <location>
        <begin position="901"/>
        <end position="912"/>
    </location>
</feature>
<dbReference type="KEGG" id="caua:113060279"/>
<protein>
    <submittedName>
        <fullName evidence="4">Uncharacterized protein LOC113060279</fullName>
    </submittedName>
</protein>
<dbReference type="GeneID" id="113060279"/>
<organism evidence="3 4">
    <name type="scientific">Carassius auratus</name>
    <name type="common">Goldfish</name>
    <dbReference type="NCBI Taxonomy" id="7957"/>
    <lineage>
        <taxon>Eukaryota</taxon>
        <taxon>Metazoa</taxon>
        <taxon>Chordata</taxon>
        <taxon>Craniata</taxon>
        <taxon>Vertebrata</taxon>
        <taxon>Euteleostomi</taxon>
        <taxon>Actinopterygii</taxon>
        <taxon>Neopterygii</taxon>
        <taxon>Teleostei</taxon>
        <taxon>Ostariophysi</taxon>
        <taxon>Cypriniformes</taxon>
        <taxon>Cyprinidae</taxon>
        <taxon>Cyprininae</taxon>
        <taxon>Carassius</taxon>
    </lineage>
</organism>
<dbReference type="PANTHER" id="PTHR47027">
    <property type="entry name" value="REVERSE TRANSCRIPTASE DOMAIN-CONTAINING PROTEIN"/>
    <property type="match status" value="1"/>
</dbReference>
<feature type="domain" description="Endonuclease/exonuclease/phosphatase" evidence="2">
    <location>
        <begin position="35"/>
        <end position="259"/>
    </location>
</feature>
<dbReference type="AlphaFoldDB" id="A0A6P6LK42"/>
<gene>
    <name evidence="4" type="primary">LOC113060279</name>
</gene>
<dbReference type="InterPro" id="IPR043502">
    <property type="entry name" value="DNA/RNA_pol_sf"/>
</dbReference>
<accession>A0A6P6LK42</accession>
<dbReference type="Proteomes" id="UP000515129">
    <property type="component" value="Chromosome 42"/>
</dbReference>
<feature type="compositionally biased region" description="Basic residues" evidence="1">
    <location>
        <begin position="913"/>
        <end position="924"/>
    </location>
</feature>
<evidence type="ECO:0000259" key="2">
    <source>
        <dbReference type="Pfam" id="PF03372"/>
    </source>
</evidence>
<feature type="region of interest" description="Disordered" evidence="1">
    <location>
        <begin position="901"/>
        <end position="928"/>
    </location>
</feature>
<dbReference type="CDD" id="cd09076">
    <property type="entry name" value="L1-EN"/>
    <property type="match status" value="1"/>
</dbReference>
<keyword evidence="3" id="KW-1185">Reference proteome</keyword>
<proteinExistence type="predicted"/>
<dbReference type="Gene3D" id="3.60.10.10">
    <property type="entry name" value="Endonuclease/exonuclease/phosphatase"/>
    <property type="match status" value="1"/>
</dbReference>
<dbReference type="InterPro" id="IPR036691">
    <property type="entry name" value="Endo/exonu/phosph_ase_sf"/>
</dbReference>
<name>A0A6P6LK42_CARAU</name>
<dbReference type="PANTHER" id="PTHR47027:SF30">
    <property type="entry name" value="THAP-TYPE DOMAIN-CONTAINING PROTEIN"/>
    <property type="match status" value="1"/>
</dbReference>
<dbReference type="Pfam" id="PF03372">
    <property type="entry name" value="Exo_endo_phos"/>
    <property type="match status" value="1"/>
</dbReference>
<dbReference type="SUPFAM" id="SSF56672">
    <property type="entry name" value="DNA/RNA polymerases"/>
    <property type="match status" value="1"/>
</dbReference>
<dbReference type="RefSeq" id="XP_026084958.1">
    <property type="nucleotide sequence ID" value="XM_026229173.1"/>
</dbReference>
<evidence type="ECO:0000313" key="4">
    <source>
        <dbReference type="RefSeq" id="XP_026084958.1"/>
    </source>
</evidence>
<reference evidence="4" key="1">
    <citation type="submission" date="2025-08" db="UniProtKB">
        <authorList>
            <consortium name="RefSeq"/>
        </authorList>
    </citation>
    <scope>IDENTIFICATION</scope>
    <source>
        <strain evidence="4">Wakin</strain>
        <tissue evidence="4">Muscle</tissue>
    </source>
</reference>
<evidence type="ECO:0000313" key="3">
    <source>
        <dbReference type="Proteomes" id="UP000515129"/>
    </source>
</evidence>
<dbReference type="GO" id="GO:0003824">
    <property type="term" value="F:catalytic activity"/>
    <property type="evidence" value="ECO:0007669"/>
    <property type="project" value="InterPro"/>
</dbReference>
<dbReference type="InterPro" id="IPR005135">
    <property type="entry name" value="Endo/exonuclease/phosphatase"/>
</dbReference>
<sequence>MWPKNSLPHTSRLDYLVQREHPICGQKQNKFNFGAWNVRTLMDSTSSDRPERQTAIIARELQRCRIDIAALSETRLAGEGQLKEEKGGYTFFWKRKPADEARNYGVGLAIKNQLVNHLSELPVGISERLMTIRLMLANNQTATVVSTYAPTLDSDVEEKEAFYACLEETLSKIHKEDKIILLGDFNARVGRDQHLWKGTVGKEGIGNINSNGVLLLSKCAQHNLIITNTLYRQKNKFKASWRHPRSKQWHLTDYVIVRARDRCDVNITRAMIDSDNCWTDHRLIRSTMSIKLKKRRRIQKKQTRRRLNLDSLNETAIQKLIQDSLEKSLQQEYPDNIEEHWGLLKFAIHDSCKSTLGYQSKKHQDWFDENDTEIEAAHSRAKFDVQKLTRELKNKWWTEKSLELQRLADSGNTRGFFSATKAVYGPSHRGLNPLRPKDGQTLLKDNDSINARLKEHFQELLNRDSSAKPDIADHIPQSPIREDMGEPPTLTEVHNAIRNLRNNKATGPDGIPVEILKEGGPRLWQHIHHLLINVWERAEFPSELRDAQIVTIFKKGDRAECGNYRGISLLSTTGKVLARVLANRLLPLSQEILAAILHLTGQELPQGIPILYRTDGRLFNLNRIKAKSKVRNATIIELQYADDNAIASHSPEDLQDILNAFAKAYRALGLVLNIKKTQVLYQPPPNQPSLQPIMKVDNTTLESVDHFPYLGSILSSKADIDCEVNHRLSCASGAYAKLRKRVFDDRDLRAQTKVLVYRAAILPTLLYGAESWTNYSRHLRALERFHQRALRKILRINWEDRCTNSSILEETNMPSITTTIMQHQLQWIGHVIRMPNNHLPKQILYSLLKERQRAPGGPKKHFKDNINTSLKKFNITSGDWENLALNRDYWRKAVKEDAAHHETELRRAADVKRQHRKDKQRKAPPPHITSTFQCPHCTRICGSQIGLYSHHKLIKNNLSTAFNCI</sequence>
<dbReference type="SUPFAM" id="SSF56219">
    <property type="entry name" value="DNase I-like"/>
    <property type="match status" value="1"/>
</dbReference>
<evidence type="ECO:0000256" key="1">
    <source>
        <dbReference type="SAM" id="MobiDB-lite"/>
    </source>
</evidence>